<evidence type="ECO:0000313" key="1">
    <source>
        <dbReference type="EMBL" id="VDD21453.1"/>
    </source>
</evidence>
<sequence>MRSTVTIRRTHVVSARVILVVQRTWSRSLLSTGNASFQQGIEMETEEDPED</sequence>
<organism evidence="1">
    <name type="scientific">Brassica oleracea</name>
    <name type="common">Wild cabbage</name>
    <dbReference type="NCBI Taxonomy" id="3712"/>
    <lineage>
        <taxon>Eukaryota</taxon>
        <taxon>Viridiplantae</taxon>
        <taxon>Streptophyta</taxon>
        <taxon>Embryophyta</taxon>
        <taxon>Tracheophyta</taxon>
        <taxon>Spermatophyta</taxon>
        <taxon>Magnoliopsida</taxon>
        <taxon>eudicotyledons</taxon>
        <taxon>Gunneridae</taxon>
        <taxon>Pentapetalae</taxon>
        <taxon>rosids</taxon>
        <taxon>malvids</taxon>
        <taxon>Brassicales</taxon>
        <taxon>Brassicaceae</taxon>
        <taxon>Brassiceae</taxon>
        <taxon>Brassica</taxon>
    </lineage>
</organism>
<reference evidence="1" key="1">
    <citation type="submission" date="2018-11" db="EMBL/GenBank/DDBJ databases">
        <authorList>
            <consortium name="Genoscope - CEA"/>
            <person name="William W."/>
        </authorList>
    </citation>
    <scope>NUCLEOTIDE SEQUENCE</scope>
</reference>
<name>A0A3P6CSI6_BRAOL</name>
<dbReference type="EMBL" id="LR031874">
    <property type="protein sequence ID" value="VDD21453.1"/>
    <property type="molecule type" value="Genomic_DNA"/>
</dbReference>
<protein>
    <submittedName>
        <fullName evidence="1">Uncharacterized protein</fullName>
    </submittedName>
</protein>
<gene>
    <name evidence="1" type="ORF">BOLC2T07736H</name>
</gene>
<proteinExistence type="predicted"/>
<accession>A0A3P6CSI6</accession>
<dbReference type="AlphaFoldDB" id="A0A3P6CSI6"/>